<accession>S8E6Q6</accession>
<sequence length="143" mass="15218">MGMTDVNIASAFSEFGLSANQSLIGTSIEALQVLVSWPTNTTSRNTKSKNSDKTVAEYSLASLLIHGWLWWMLTMAQMIMAAGVEEPLLPAGRLDNGKPSFIPGAVFNVSTSIIGAGIMSIPATFKVLGVIPAFVMLLLTLTL</sequence>
<dbReference type="OrthoDB" id="1750646at2759"/>
<dbReference type="AlphaFoldDB" id="S8E6Q6"/>
<organism evidence="2 3">
    <name type="scientific">Genlisea aurea</name>
    <dbReference type="NCBI Taxonomy" id="192259"/>
    <lineage>
        <taxon>Eukaryota</taxon>
        <taxon>Viridiplantae</taxon>
        <taxon>Streptophyta</taxon>
        <taxon>Embryophyta</taxon>
        <taxon>Tracheophyta</taxon>
        <taxon>Spermatophyta</taxon>
        <taxon>Magnoliopsida</taxon>
        <taxon>eudicotyledons</taxon>
        <taxon>Gunneridae</taxon>
        <taxon>Pentapetalae</taxon>
        <taxon>asterids</taxon>
        <taxon>lamiids</taxon>
        <taxon>Lamiales</taxon>
        <taxon>Lentibulariaceae</taxon>
        <taxon>Genlisea</taxon>
    </lineage>
</organism>
<proteinExistence type="predicted"/>
<name>S8E6Q6_9LAMI</name>
<evidence type="ECO:0000256" key="1">
    <source>
        <dbReference type="SAM" id="Phobius"/>
    </source>
</evidence>
<feature type="transmembrane region" description="Helical" evidence="1">
    <location>
        <begin position="58"/>
        <end position="80"/>
    </location>
</feature>
<feature type="transmembrane region" description="Helical" evidence="1">
    <location>
        <begin position="125"/>
        <end position="142"/>
    </location>
</feature>
<dbReference type="Proteomes" id="UP000015453">
    <property type="component" value="Unassembled WGS sequence"/>
</dbReference>
<protein>
    <submittedName>
        <fullName evidence="2">Uncharacterized protein</fullName>
    </submittedName>
</protein>
<keyword evidence="1" id="KW-1133">Transmembrane helix</keyword>
<keyword evidence="3" id="KW-1185">Reference proteome</keyword>
<evidence type="ECO:0000313" key="3">
    <source>
        <dbReference type="Proteomes" id="UP000015453"/>
    </source>
</evidence>
<comment type="caution">
    <text evidence="2">The sequence shown here is derived from an EMBL/GenBank/DDBJ whole genome shotgun (WGS) entry which is preliminary data.</text>
</comment>
<dbReference type="EMBL" id="AUSU01001224">
    <property type="protein sequence ID" value="EPS71533.1"/>
    <property type="molecule type" value="Genomic_DNA"/>
</dbReference>
<gene>
    <name evidence="2" type="ORF">M569_03227</name>
</gene>
<reference evidence="2 3" key="1">
    <citation type="journal article" date="2013" name="BMC Genomics">
        <title>The miniature genome of a carnivorous plant Genlisea aurea contains a low number of genes and short non-coding sequences.</title>
        <authorList>
            <person name="Leushkin E.V."/>
            <person name="Sutormin R.A."/>
            <person name="Nabieva E.R."/>
            <person name="Penin A.A."/>
            <person name="Kondrashov A.S."/>
            <person name="Logacheva M.D."/>
        </authorList>
    </citation>
    <scope>NUCLEOTIDE SEQUENCE [LARGE SCALE GENOMIC DNA]</scope>
</reference>
<keyword evidence="1" id="KW-0472">Membrane</keyword>
<keyword evidence="1" id="KW-0812">Transmembrane</keyword>
<evidence type="ECO:0000313" key="2">
    <source>
        <dbReference type="EMBL" id="EPS71533.1"/>
    </source>
</evidence>